<dbReference type="AlphaFoldDB" id="A0AAD4V5Q7"/>
<dbReference type="Proteomes" id="UP001054821">
    <property type="component" value="Chromosome 7"/>
</dbReference>
<keyword evidence="2" id="KW-1185">Reference proteome</keyword>
<evidence type="ECO:0000313" key="1">
    <source>
        <dbReference type="EMBL" id="KAI5318935.1"/>
    </source>
</evidence>
<comment type="caution">
    <text evidence="1">The sequence shown here is derived from an EMBL/GenBank/DDBJ whole genome shotgun (WGS) entry which is preliminary data.</text>
</comment>
<dbReference type="PANTHER" id="PTHR11439">
    <property type="entry name" value="GAG-POL-RELATED RETROTRANSPOSON"/>
    <property type="match status" value="1"/>
</dbReference>
<protein>
    <submittedName>
        <fullName evidence="1">Uncharacterized protein</fullName>
    </submittedName>
</protein>
<name>A0AAD4V5Q7_PRUDU</name>
<proteinExistence type="predicted"/>
<accession>A0AAD4V5Q7</accession>
<reference evidence="1 2" key="1">
    <citation type="journal article" date="2022" name="G3 (Bethesda)">
        <title>Whole-genome sequence and methylome profiling of the almond [Prunus dulcis (Mill.) D.A. Webb] cultivar 'Nonpareil'.</title>
        <authorList>
            <person name="D'Amico-Willman K.M."/>
            <person name="Ouma W.Z."/>
            <person name="Meulia T."/>
            <person name="Sideli G.M."/>
            <person name="Gradziel T.M."/>
            <person name="Fresnedo-Ramirez J."/>
        </authorList>
    </citation>
    <scope>NUCLEOTIDE SEQUENCE [LARGE SCALE GENOMIC DNA]</scope>
    <source>
        <strain evidence="1">Clone GOH B32 T37-40</strain>
    </source>
</reference>
<evidence type="ECO:0000313" key="2">
    <source>
        <dbReference type="Proteomes" id="UP001054821"/>
    </source>
</evidence>
<dbReference type="EMBL" id="JAJFAZ020000007">
    <property type="protein sequence ID" value="KAI5318935.1"/>
    <property type="molecule type" value="Genomic_DNA"/>
</dbReference>
<dbReference type="CDD" id="cd09272">
    <property type="entry name" value="RNase_HI_RT_Ty1"/>
    <property type="match status" value="1"/>
</dbReference>
<gene>
    <name evidence="1" type="ORF">L3X38_038643</name>
</gene>
<dbReference type="PANTHER" id="PTHR11439:SF487">
    <property type="entry name" value="RNA-DIRECTED DNA POLYMERASE"/>
    <property type="match status" value="1"/>
</dbReference>
<organism evidence="1 2">
    <name type="scientific">Prunus dulcis</name>
    <name type="common">Almond</name>
    <name type="synonym">Amygdalus dulcis</name>
    <dbReference type="NCBI Taxonomy" id="3755"/>
    <lineage>
        <taxon>Eukaryota</taxon>
        <taxon>Viridiplantae</taxon>
        <taxon>Streptophyta</taxon>
        <taxon>Embryophyta</taxon>
        <taxon>Tracheophyta</taxon>
        <taxon>Spermatophyta</taxon>
        <taxon>Magnoliopsida</taxon>
        <taxon>eudicotyledons</taxon>
        <taxon>Gunneridae</taxon>
        <taxon>Pentapetalae</taxon>
        <taxon>rosids</taxon>
        <taxon>fabids</taxon>
        <taxon>Rosales</taxon>
        <taxon>Rosaceae</taxon>
        <taxon>Amygdaloideae</taxon>
        <taxon>Amygdaleae</taxon>
        <taxon>Prunus</taxon>
    </lineage>
</organism>
<sequence length="107" mass="12262">MANACLELTWLRYILQDLKVPQTTHVPLFCDNHAALYIAANPVFYKRTKHIEIDYHIVREKLQAGVISPSYVTTGFQIANVFTKALEKDQFVIQLDKLGLHDIHSPI</sequence>